<accession>A0A1I4JF19</accession>
<reference evidence="2" key="1">
    <citation type="submission" date="2016-10" db="EMBL/GenBank/DDBJ databases">
        <authorList>
            <person name="Varghese N."/>
            <person name="Submissions S."/>
        </authorList>
    </citation>
    <scope>NUCLEOTIDE SEQUENCE [LARGE SCALE GENOMIC DNA]</scope>
    <source>
        <strain evidence="2">BL36</strain>
    </source>
</reference>
<evidence type="ECO:0008006" key="3">
    <source>
        <dbReference type="Google" id="ProtNLM"/>
    </source>
</evidence>
<name>A0A1I4JF19_9HYPH</name>
<dbReference type="Pfam" id="PF13747">
    <property type="entry name" value="DUF4164"/>
    <property type="match status" value="1"/>
</dbReference>
<organism evidence="1 2">
    <name type="scientific">Methylobacterium pseudosasicola</name>
    <dbReference type="NCBI Taxonomy" id="582667"/>
    <lineage>
        <taxon>Bacteria</taxon>
        <taxon>Pseudomonadati</taxon>
        <taxon>Pseudomonadota</taxon>
        <taxon>Alphaproteobacteria</taxon>
        <taxon>Hyphomicrobiales</taxon>
        <taxon>Methylobacteriaceae</taxon>
        <taxon>Methylobacterium</taxon>
    </lineage>
</organism>
<dbReference type="InterPro" id="IPR025310">
    <property type="entry name" value="DUF4164"/>
</dbReference>
<gene>
    <name evidence="1" type="ORF">SAMN05192568_100822</name>
</gene>
<dbReference type="Proteomes" id="UP000199048">
    <property type="component" value="Unassembled WGS sequence"/>
</dbReference>
<dbReference type="AlphaFoldDB" id="A0A1I4JF19"/>
<dbReference type="EMBL" id="FOTK01000008">
    <property type="protein sequence ID" value="SFL65134.1"/>
    <property type="molecule type" value="Genomic_DNA"/>
</dbReference>
<sequence>MADDSTETTRPIDDAFARLDAALARLDAVVARRLEAEAEPDDRDAELALMDEDRARLAAALDAASAHLADVEATTGAVGQRLDRAIETVQGVLGRA</sequence>
<protein>
    <recommendedName>
        <fullName evidence="3">DUF4164 family protein</fullName>
    </recommendedName>
</protein>
<keyword evidence="2" id="KW-1185">Reference proteome</keyword>
<evidence type="ECO:0000313" key="2">
    <source>
        <dbReference type="Proteomes" id="UP000199048"/>
    </source>
</evidence>
<dbReference type="RefSeq" id="WP_092039553.1">
    <property type="nucleotide sequence ID" value="NZ_FOTK01000008.1"/>
</dbReference>
<evidence type="ECO:0000313" key="1">
    <source>
        <dbReference type="EMBL" id="SFL65134.1"/>
    </source>
</evidence>
<proteinExistence type="predicted"/>